<proteinExistence type="predicted"/>
<dbReference type="Pfam" id="PF09950">
    <property type="entry name" value="Major_capside"/>
    <property type="match status" value="1"/>
</dbReference>
<protein>
    <recommendedName>
        <fullName evidence="3">DUF2184 domain-containing protein</fullName>
    </recommendedName>
</protein>
<dbReference type="Proteomes" id="UP000218288">
    <property type="component" value="Chromosome"/>
</dbReference>
<sequence>MSYGVSPIPGFGHNGGPPLNRLGFRTFDGVGHHDARTIDSAGVFLQSELERLDPILHEPLAGYTYLRDVPLRQDVTIGDEASSFASVGYAAAGGINPTGVSWVGKTSTAITGIQADVGKIVTPLNLWAMELAYTIPELISSQQVNRPIDRVKLDGLNLKGNQDADQIAYIGDATVGSFGLTNHPDVVATNAATGAGGSATFASKTPREILADFNAGLMAAYTASGFTIVPNKVGLPPIQYGRLQQIVSEAGTSSVLEYLKKNTVASSMNGVDLEIVPMKWLVGRGVGGTDRMVFYTQDESRVRLPITPMQNTPIQFRGLHYLTYYYRRIGSVEITNSQLVYYVDGI</sequence>
<dbReference type="InterPro" id="IPR020049">
    <property type="entry name" value="Major_capsid-like"/>
</dbReference>
<evidence type="ECO:0000313" key="1">
    <source>
        <dbReference type="EMBL" id="BAU93395.1"/>
    </source>
</evidence>
<name>A0A160PK69_9HYPH</name>
<organism evidence="1 2">
    <name type="scientific">Methylorubrum populi</name>
    <dbReference type="NCBI Taxonomy" id="223967"/>
    <lineage>
        <taxon>Bacteria</taxon>
        <taxon>Pseudomonadati</taxon>
        <taxon>Pseudomonadota</taxon>
        <taxon>Alphaproteobacteria</taxon>
        <taxon>Hyphomicrobiales</taxon>
        <taxon>Methylobacteriaceae</taxon>
        <taxon>Methylorubrum</taxon>
    </lineage>
</organism>
<reference evidence="1 2" key="1">
    <citation type="journal article" date="2016" name="Genome Announc.">
        <title>Complete Genome Sequence of Methylobacterium populi P-1M, Isolated from Pink-Pigmented Household Biofilm.</title>
        <authorList>
            <person name="Morohoshi T."/>
            <person name="Ikeda T."/>
        </authorList>
    </citation>
    <scope>NUCLEOTIDE SEQUENCE [LARGE SCALE GENOMIC DNA]</scope>
    <source>
        <strain evidence="1 2">P-1M</strain>
    </source>
</reference>
<gene>
    <name evidence="1" type="ORF">MPPM_4790</name>
</gene>
<evidence type="ECO:0008006" key="3">
    <source>
        <dbReference type="Google" id="ProtNLM"/>
    </source>
</evidence>
<accession>A0A160PK69</accession>
<evidence type="ECO:0000313" key="2">
    <source>
        <dbReference type="Proteomes" id="UP000218288"/>
    </source>
</evidence>
<dbReference type="AlphaFoldDB" id="A0A160PK69"/>
<dbReference type="OrthoDB" id="8437797at2"/>
<dbReference type="PIRSF" id="PIRSF029202">
    <property type="entry name" value="UCP029202"/>
    <property type="match status" value="1"/>
</dbReference>
<dbReference type="EMBL" id="AP014809">
    <property type="protein sequence ID" value="BAU93395.1"/>
    <property type="molecule type" value="Genomic_DNA"/>
</dbReference>
<dbReference type="RefSeq" id="WP_096487135.1">
    <property type="nucleotide sequence ID" value="NZ_AP014809.1"/>
</dbReference>